<gene>
    <name evidence="1" type="ORF">PLANPX_2372</name>
</gene>
<protein>
    <submittedName>
        <fullName evidence="1">Uncharacterized protein</fullName>
    </submittedName>
</protein>
<evidence type="ECO:0000313" key="1">
    <source>
        <dbReference type="EMBL" id="BBO32760.1"/>
    </source>
</evidence>
<name>A0A5K7X818_9BACT</name>
<dbReference type="SUPFAM" id="SSF52172">
    <property type="entry name" value="CheY-like"/>
    <property type="match status" value="1"/>
</dbReference>
<dbReference type="AlphaFoldDB" id="A0A5K7X818"/>
<reference evidence="2" key="1">
    <citation type="submission" date="2019-10" db="EMBL/GenBank/DDBJ databases">
        <title>Lacipirellula parvula gen. nov., sp. nov., representing a lineage of planctomycetes widespread in freshwater anoxic habitats, and description of the family Lacipirellulaceae.</title>
        <authorList>
            <person name="Dedysh S.N."/>
            <person name="Kulichevskaya I.S."/>
            <person name="Beletsky A.V."/>
            <person name="Rakitin A.L."/>
            <person name="Mardanov A.V."/>
            <person name="Ivanova A.A."/>
            <person name="Saltykova V.X."/>
            <person name="Rijpstra W.I.C."/>
            <person name="Sinninghe Damste J.S."/>
            <person name="Ravin N.V."/>
        </authorList>
    </citation>
    <scope>NUCLEOTIDE SEQUENCE [LARGE SCALE GENOMIC DNA]</scope>
    <source>
        <strain evidence="2">PX69</strain>
    </source>
</reference>
<keyword evidence="2" id="KW-1185">Reference proteome</keyword>
<proteinExistence type="predicted"/>
<dbReference type="RefSeq" id="WP_152098673.1">
    <property type="nucleotide sequence ID" value="NZ_AP021861.1"/>
</dbReference>
<accession>A0A5K7X818</accession>
<dbReference type="InterPro" id="IPR011006">
    <property type="entry name" value="CheY-like_superfamily"/>
</dbReference>
<organism evidence="1 2">
    <name type="scientific">Lacipirellula parvula</name>
    <dbReference type="NCBI Taxonomy" id="2650471"/>
    <lineage>
        <taxon>Bacteria</taxon>
        <taxon>Pseudomonadati</taxon>
        <taxon>Planctomycetota</taxon>
        <taxon>Planctomycetia</taxon>
        <taxon>Pirellulales</taxon>
        <taxon>Lacipirellulaceae</taxon>
        <taxon>Lacipirellula</taxon>
    </lineage>
</organism>
<dbReference type="EMBL" id="AP021861">
    <property type="protein sequence ID" value="BBO32760.1"/>
    <property type="molecule type" value="Genomic_DNA"/>
</dbReference>
<dbReference type="Proteomes" id="UP000326837">
    <property type="component" value="Chromosome"/>
</dbReference>
<sequence length="290" mass="31372">MPPSPPSLVAVGPWDRGEFASLQAELDPMREWPTAATLSALLKQLSANDAVALAAEVILLAQPTPGDNHQPAIETLRILAPLTRIICIAGSWCEGELRTGRPPDGVIRLYWYEFAPWWRATIETADAGRTPAWSEPLDDPRSGQQTPLNVMATARSHARGDASRSLAVDAPDFAVFETLATILAPFGWQCEWRPRGRQLEHAPAVTFDAAIWDGGQLADSELASLRAFADSIHTANAAAPVIALLDFPRVEYLAAVQNAGGAALLAKPYQLTQLVNELERLAAADWPAHH</sequence>
<dbReference type="KEGG" id="lpav:PLANPX_2372"/>
<evidence type="ECO:0000313" key="2">
    <source>
        <dbReference type="Proteomes" id="UP000326837"/>
    </source>
</evidence>